<dbReference type="EMBL" id="CP097463">
    <property type="protein sequence ID" value="WAX57790.1"/>
    <property type="molecule type" value="Genomic_DNA"/>
</dbReference>
<keyword evidence="3 9" id="KW-0813">Transport</keyword>
<evidence type="ECO:0000256" key="4">
    <source>
        <dbReference type="ARBA" id="ARBA00022475"/>
    </source>
</evidence>
<evidence type="ECO:0000256" key="3">
    <source>
        <dbReference type="ARBA" id="ARBA00022448"/>
    </source>
</evidence>
<evidence type="ECO:0000256" key="2">
    <source>
        <dbReference type="ARBA" id="ARBA00007783"/>
    </source>
</evidence>
<proteinExistence type="inferred from homology"/>
<evidence type="ECO:0000313" key="12">
    <source>
        <dbReference type="Proteomes" id="UP001164693"/>
    </source>
</evidence>
<dbReference type="Proteomes" id="UP001164693">
    <property type="component" value="Chromosome"/>
</dbReference>
<keyword evidence="12" id="KW-1185">Reference proteome</keyword>
<evidence type="ECO:0000256" key="7">
    <source>
        <dbReference type="ARBA" id="ARBA00022989"/>
    </source>
</evidence>
<keyword evidence="6 9" id="KW-0812">Transmembrane</keyword>
<feature type="domain" description="ABC transmembrane type-2" evidence="10">
    <location>
        <begin position="60"/>
        <end position="284"/>
    </location>
</feature>
<comment type="subcellular location">
    <subcellularLocation>
        <location evidence="1">Cell inner membrane</location>
        <topology evidence="1">Multi-pass membrane protein</topology>
    </subcellularLocation>
    <subcellularLocation>
        <location evidence="9">Cell membrane</location>
        <topology evidence="9">Multi-pass membrane protein</topology>
    </subcellularLocation>
</comment>
<dbReference type="InterPro" id="IPR047817">
    <property type="entry name" value="ABC2_TM_bact-type"/>
</dbReference>
<feature type="transmembrane region" description="Helical" evidence="9">
    <location>
        <begin position="261"/>
        <end position="281"/>
    </location>
</feature>
<evidence type="ECO:0000256" key="8">
    <source>
        <dbReference type="ARBA" id="ARBA00023136"/>
    </source>
</evidence>
<dbReference type="RefSeq" id="WP_269444337.1">
    <property type="nucleotide sequence ID" value="NZ_CP097463.1"/>
</dbReference>
<keyword evidence="4 9" id="KW-1003">Cell membrane</keyword>
<dbReference type="PROSITE" id="PS51012">
    <property type="entry name" value="ABC_TM2"/>
    <property type="match status" value="1"/>
</dbReference>
<keyword evidence="7 9" id="KW-1133">Transmembrane helix</keyword>
<evidence type="ECO:0000256" key="1">
    <source>
        <dbReference type="ARBA" id="ARBA00004429"/>
    </source>
</evidence>
<feature type="transmembrane region" description="Helical" evidence="9">
    <location>
        <begin position="169"/>
        <end position="191"/>
    </location>
</feature>
<protein>
    <recommendedName>
        <fullName evidence="9">Transport permease protein</fullName>
    </recommendedName>
</protein>
<comment type="caution">
    <text evidence="9">Lacks conserved residue(s) required for the propagation of feature annotation.</text>
</comment>
<feature type="transmembrane region" description="Helical" evidence="9">
    <location>
        <begin position="66"/>
        <end position="86"/>
    </location>
</feature>
<reference evidence="11" key="1">
    <citation type="submission" date="2022-05" db="EMBL/GenBank/DDBJ databases">
        <title>Jatrophihabitans sp. SB3-54 whole genome sequence.</title>
        <authorList>
            <person name="Suh M.K."/>
            <person name="Eom M.K."/>
            <person name="Kim J.S."/>
            <person name="Kim H.S."/>
            <person name="Do H.E."/>
            <person name="Shin Y.K."/>
            <person name="Lee J.-S."/>
        </authorList>
    </citation>
    <scope>NUCLEOTIDE SEQUENCE</scope>
    <source>
        <strain evidence="11">SB3-54</strain>
    </source>
</reference>
<feature type="transmembrane region" description="Helical" evidence="9">
    <location>
        <begin position="92"/>
        <end position="113"/>
    </location>
</feature>
<comment type="similarity">
    <text evidence="2 9">Belongs to the ABC-2 integral membrane protein family.</text>
</comment>
<evidence type="ECO:0000256" key="9">
    <source>
        <dbReference type="RuleBase" id="RU361157"/>
    </source>
</evidence>
<accession>A0ABY7JYZ5</accession>
<evidence type="ECO:0000256" key="6">
    <source>
        <dbReference type="ARBA" id="ARBA00022692"/>
    </source>
</evidence>
<dbReference type="PANTHER" id="PTHR30413:SF8">
    <property type="entry name" value="TRANSPORT PERMEASE PROTEIN"/>
    <property type="match status" value="1"/>
</dbReference>
<keyword evidence="5" id="KW-0997">Cell inner membrane</keyword>
<keyword evidence="8 9" id="KW-0472">Membrane</keyword>
<feature type="transmembrane region" description="Helical" evidence="9">
    <location>
        <begin position="134"/>
        <end position="157"/>
    </location>
</feature>
<dbReference type="InterPro" id="IPR013525">
    <property type="entry name" value="ABC2_TM"/>
</dbReference>
<evidence type="ECO:0000256" key="5">
    <source>
        <dbReference type="ARBA" id="ARBA00022519"/>
    </source>
</evidence>
<dbReference type="PANTHER" id="PTHR30413">
    <property type="entry name" value="INNER MEMBRANE TRANSPORT PERMEASE"/>
    <property type="match status" value="1"/>
</dbReference>
<gene>
    <name evidence="11" type="ORF">M6B22_03245</name>
</gene>
<sequence>MTSTAHSSDEVAALVARYGLQRAGARLPLGTYTRQLWARRHFITEFSTASNAVGFSRSFLGQAWQLLTPLLNVAVYYLIFGVLLHTKRGVDNFIAFLTIGLFVFSFTSGSLTAGARAISGNLGLTRSLHFPRAVLPVSTTLTALQQLVSSMVIMVPVVLLTGEPLSLRWFLLIPAVGLQAAFSLGLAFLFARLGARVPDTSQMLPFITRVWMYTSGVMYSITEFTKGRPHWVKTVLEVNPGAVYVNVARNALLTNNPVHPYTWPLAIGWAIVALGAGYLIFWQGEEEYGRV</sequence>
<evidence type="ECO:0000313" key="11">
    <source>
        <dbReference type="EMBL" id="WAX57790.1"/>
    </source>
</evidence>
<dbReference type="Pfam" id="PF01061">
    <property type="entry name" value="ABC2_membrane"/>
    <property type="match status" value="1"/>
</dbReference>
<evidence type="ECO:0000259" key="10">
    <source>
        <dbReference type="PROSITE" id="PS51012"/>
    </source>
</evidence>
<name>A0ABY7JYZ5_9ACTN</name>
<organism evidence="11 12">
    <name type="scientific">Jatrophihabitans cynanchi</name>
    <dbReference type="NCBI Taxonomy" id="2944128"/>
    <lineage>
        <taxon>Bacteria</taxon>
        <taxon>Bacillati</taxon>
        <taxon>Actinomycetota</taxon>
        <taxon>Actinomycetes</taxon>
        <taxon>Jatrophihabitantales</taxon>
        <taxon>Jatrophihabitantaceae</taxon>
        <taxon>Jatrophihabitans</taxon>
    </lineage>
</organism>